<accession>A0A8H6DDD8</accession>
<reference evidence="2 3" key="1">
    <citation type="submission" date="2020-05" db="EMBL/GenBank/DDBJ databases">
        <title>Identification and distribution of gene clusters putatively required for synthesis of sphingolipid metabolism inhibitors in phylogenetically diverse species of the filamentous fungus Fusarium.</title>
        <authorList>
            <person name="Kim H.-S."/>
            <person name="Busman M."/>
            <person name="Brown D.W."/>
            <person name="Divon H."/>
            <person name="Uhlig S."/>
            <person name="Proctor R.H."/>
        </authorList>
    </citation>
    <scope>NUCLEOTIDE SEQUENCE [LARGE SCALE GENOMIC DNA]</scope>
    <source>
        <strain evidence="2 3">NRRL 66235</strain>
    </source>
</reference>
<dbReference type="Proteomes" id="UP000544331">
    <property type="component" value="Unassembled WGS sequence"/>
</dbReference>
<organism evidence="2 3">
    <name type="scientific">Fusarium mundagurra</name>
    <dbReference type="NCBI Taxonomy" id="1567541"/>
    <lineage>
        <taxon>Eukaryota</taxon>
        <taxon>Fungi</taxon>
        <taxon>Dikarya</taxon>
        <taxon>Ascomycota</taxon>
        <taxon>Pezizomycotina</taxon>
        <taxon>Sordariomycetes</taxon>
        <taxon>Hypocreomycetidae</taxon>
        <taxon>Hypocreales</taxon>
        <taxon>Nectriaceae</taxon>
        <taxon>Fusarium</taxon>
        <taxon>Fusarium fujikuroi species complex</taxon>
    </lineage>
</organism>
<gene>
    <name evidence="2" type="ORF">FMUND_8490</name>
</gene>
<dbReference type="AlphaFoldDB" id="A0A8H6DDD8"/>
<comment type="caution">
    <text evidence="2">The sequence shown here is derived from an EMBL/GenBank/DDBJ whole genome shotgun (WGS) entry which is preliminary data.</text>
</comment>
<keyword evidence="1" id="KW-0732">Signal</keyword>
<keyword evidence="3" id="KW-1185">Reference proteome</keyword>
<dbReference type="OrthoDB" id="5083312at2759"/>
<evidence type="ECO:0000313" key="3">
    <source>
        <dbReference type="Proteomes" id="UP000544331"/>
    </source>
</evidence>
<evidence type="ECO:0000313" key="2">
    <source>
        <dbReference type="EMBL" id="KAF5712395.1"/>
    </source>
</evidence>
<sequence>MGQDIALALFVNFFHILPIMSQQQESTPEALDGFSRLPMEMNIQIMMFLDPQGLLSLTGASPTVRRQFLVEYHESILKPHLKRIRKYYGHPASIPLIILLTHLRTLRARLKGKPRTELENELDPILTSVLSHDIIKMPPQWESDLLILGAATSLIPEIRHVFSTWRTRWNGSGRELREAPPRETWIFVECFLRFECFCNIAYEPQGFLFQNMFNYKNIFLQSFRMNIDFSPSDLRPWRWFRNLVKCREKRAREDIEHTFNAPRYYEEQYGKPVRSVRQFLRSELSTTTDPENEIPKTITEPQMMDFLGRTDSENEFFCYHLSLQGNTLLTYLSSLQQEALSSFIVREFSTFLASHPFCDSIYPDDLEEMRFIQENWCFE</sequence>
<proteinExistence type="predicted"/>
<protein>
    <submittedName>
        <fullName evidence="2">Uracil catabolism 4</fullName>
    </submittedName>
</protein>
<name>A0A8H6DDD8_9HYPO</name>
<feature type="signal peptide" evidence="1">
    <location>
        <begin position="1"/>
        <end position="21"/>
    </location>
</feature>
<feature type="chain" id="PRO_5034439745" evidence="1">
    <location>
        <begin position="22"/>
        <end position="379"/>
    </location>
</feature>
<evidence type="ECO:0000256" key="1">
    <source>
        <dbReference type="SAM" id="SignalP"/>
    </source>
</evidence>
<dbReference type="EMBL" id="JAAOAN010000281">
    <property type="protein sequence ID" value="KAF5712395.1"/>
    <property type="molecule type" value="Genomic_DNA"/>
</dbReference>